<dbReference type="SMART" id="SM00369">
    <property type="entry name" value="LRR_TYP"/>
    <property type="match status" value="7"/>
</dbReference>
<keyword evidence="1" id="KW-0433">Leucine-rich repeat</keyword>
<dbReference type="Pfam" id="PF00560">
    <property type="entry name" value="LRR_1"/>
    <property type="match status" value="1"/>
</dbReference>
<keyword evidence="2" id="KW-0677">Repeat</keyword>
<evidence type="ECO:0000313" key="4">
    <source>
        <dbReference type="EMBL" id="CAD7403655.1"/>
    </source>
</evidence>
<reference evidence="4" key="1">
    <citation type="submission" date="2020-11" db="EMBL/GenBank/DDBJ databases">
        <authorList>
            <person name="Tran Van P."/>
        </authorList>
    </citation>
    <scope>NUCLEOTIDE SEQUENCE</scope>
</reference>
<keyword evidence="3" id="KW-0732">Signal</keyword>
<dbReference type="InterPro" id="IPR032675">
    <property type="entry name" value="LRR_dom_sf"/>
</dbReference>
<protein>
    <submittedName>
        <fullName evidence="4">Uncharacterized protein</fullName>
    </submittedName>
</protein>
<evidence type="ECO:0000256" key="1">
    <source>
        <dbReference type="ARBA" id="ARBA00022614"/>
    </source>
</evidence>
<gene>
    <name evidence="4" type="ORF">TPSB3V08_LOCUS4147</name>
</gene>
<name>A0A7R9CXZ9_TIMPO</name>
<evidence type="ECO:0000256" key="2">
    <source>
        <dbReference type="ARBA" id="ARBA00022737"/>
    </source>
</evidence>
<dbReference type="Pfam" id="PF13855">
    <property type="entry name" value="LRR_8"/>
    <property type="match status" value="3"/>
</dbReference>
<dbReference type="SUPFAM" id="SSF52058">
    <property type="entry name" value="L domain-like"/>
    <property type="match status" value="2"/>
</dbReference>
<dbReference type="EMBL" id="OD001947">
    <property type="protein sequence ID" value="CAD7403655.1"/>
    <property type="molecule type" value="Genomic_DNA"/>
</dbReference>
<evidence type="ECO:0000256" key="3">
    <source>
        <dbReference type="SAM" id="SignalP"/>
    </source>
</evidence>
<dbReference type="InterPro" id="IPR001611">
    <property type="entry name" value="Leu-rich_rpt"/>
</dbReference>
<dbReference type="Gene3D" id="3.80.10.10">
    <property type="entry name" value="Ribonuclease Inhibitor"/>
    <property type="match status" value="3"/>
</dbReference>
<dbReference type="InterPro" id="IPR050333">
    <property type="entry name" value="SLRP"/>
</dbReference>
<feature type="signal peptide" evidence="3">
    <location>
        <begin position="1"/>
        <end position="18"/>
    </location>
</feature>
<dbReference type="InterPro" id="IPR003591">
    <property type="entry name" value="Leu-rich_rpt_typical-subtyp"/>
</dbReference>
<accession>A0A7R9CXZ9</accession>
<feature type="chain" id="PRO_5030588786" evidence="3">
    <location>
        <begin position="19"/>
        <end position="1325"/>
    </location>
</feature>
<sequence>MLLSDISAVALLVAAVGSYNLECPHQCYCRYGPLPNYNCDHSFQNSLPGHLNPKAVALRFNNYLLDKVPQNYFHRFSDRLVNLTLTCNGIRALPDDMLNMSSGIEFLDLSNNNMTTLPRRLFSNTTYIRQINLAYNEISYLPEGIFNNLSKLETLYLNENKLAMIAAWMFRDTNRLLYLFISRNEITELAPNSFEKLEQLEDLSDLSVLDLSWNPSVKFTARILKQTRNITRVNLSGTGLTVRNLTLINELFELPKVPFINIDNNTVCGVYRGEFYKYAMKGHHSCIGTYPNTTELDIDRINMETSILVEYNKDNFTTNITEVTCSDIDRIPQETAYYCSYPCTCKDTQNVYVRSTNIDLSRNRISELETIMCVINEDFEIDTPYYDRKCQYEDEISDCKYWYHDVRFNISHNYLKTLPAPLFNDSTRFTVLDMSYNQIDKIPCGLLHEMRSLVEIYLNNNKIVTLCDEPLSIQDSSLTLLDLSYNQIESIQPKLFSSNNIYFTTLNLSFNKLLSLPPNFSSQLPLLRTLDISSNPDINIQNNNFEKLKDLRELKMDNTCLSNRHLTLFNTLFEMHQPHENYNRDYRQTKLRLLSVIGSPACDTRIMTWRRKDSFEIDVSALTDGSTISGDADASVLTGVVLFTGVGRVASDPLHTQDGGVNKALKGLLLLRILLRHNPSVLTSGVKSFSYVVVKVKSSLVINLLRYKKRELLIFGHVTDLIQSQEVRVASVTRTARVKIISTFLALLQKTRQKDRNLEGVSLCAWRESGNPPAVHPTEIRTSISPSSAVELNTTSALANYATEAARLSIYHLSTAPRTFISFGGRLACRLGVTLALDRTADDGEIGDPIPFSSQWSMGVPMVTHDVTPSFERFVWCVSVYRRPYQLCSRLLICKLAFDDPLPFYPQIVSRLKRLPKSEFSKSKEVNNWLTDKTMLRLTWNTLAPHSLRNPNPSYQKHNFGHVAYSACVALWTFVKLSHVVRFTGDGEGTSSTCNKSDVSCQRIGVSFTPGVMANSSFGETGVRAPQMFVKVVRESRKFWNRCQSVNHKPFGISSKKITIEIINIGEGMLWCVSENMVKRKQTCLEDEEDTFFPDVMIRASVYHEHVLSAHPIMCFPLPSVSGTFSHEYLIPHSSPSMCFPLPSVSGTFSHEYVIPHSSPTPPLACTSLFPQYLVPSPMKVSCELSVSTKEAKGLLYLDENVPSIQKFTRFVLERYTMSYYQFGSSERNSNLDLPVLGSLAQHETIALANYAIEAGSVENHFRKIIPVTIRDSKRDFPAIGEKDKKRAFPTYKSSLFSGVIGPALSGLDPDRSQMISSHGRHTKP</sequence>
<organism evidence="4">
    <name type="scientific">Timema poppense</name>
    <name type="common">Walking stick</name>
    <dbReference type="NCBI Taxonomy" id="170557"/>
    <lineage>
        <taxon>Eukaryota</taxon>
        <taxon>Metazoa</taxon>
        <taxon>Ecdysozoa</taxon>
        <taxon>Arthropoda</taxon>
        <taxon>Hexapoda</taxon>
        <taxon>Insecta</taxon>
        <taxon>Pterygota</taxon>
        <taxon>Neoptera</taxon>
        <taxon>Polyneoptera</taxon>
        <taxon>Phasmatodea</taxon>
        <taxon>Timematodea</taxon>
        <taxon>Timematoidea</taxon>
        <taxon>Timematidae</taxon>
        <taxon>Timema</taxon>
    </lineage>
</organism>
<dbReference type="PANTHER" id="PTHR45712:SF22">
    <property type="entry name" value="INSULIN-LIKE GROWTH FACTOR-BINDING PROTEIN COMPLEX ACID LABILE SUBUNIT"/>
    <property type="match status" value="1"/>
</dbReference>
<dbReference type="PANTHER" id="PTHR45712">
    <property type="entry name" value="AGAP008170-PA"/>
    <property type="match status" value="1"/>
</dbReference>
<dbReference type="FunFam" id="3.80.10.10:FF:001164">
    <property type="entry name" value="GH01279p"/>
    <property type="match status" value="2"/>
</dbReference>
<dbReference type="PROSITE" id="PS51450">
    <property type="entry name" value="LRR"/>
    <property type="match status" value="1"/>
</dbReference>
<proteinExistence type="predicted"/>